<evidence type="ECO:0000313" key="4">
    <source>
        <dbReference type="Proteomes" id="UP000235392"/>
    </source>
</evidence>
<name>A0A2N5VID8_9BASI</name>
<keyword evidence="1" id="KW-0732">Signal</keyword>
<evidence type="ECO:0000313" key="2">
    <source>
        <dbReference type="EMBL" id="PLW24362.1"/>
    </source>
</evidence>
<reference evidence="3 4" key="1">
    <citation type="submission" date="2017-11" db="EMBL/GenBank/DDBJ databases">
        <title>De novo assembly and phasing of dikaryotic genomes from two isolates of Puccinia coronata f. sp. avenae, the causal agent of oat crown rust.</title>
        <authorList>
            <person name="Miller M.E."/>
            <person name="Zhang Y."/>
            <person name="Omidvar V."/>
            <person name="Sperschneider J."/>
            <person name="Schwessinger B."/>
            <person name="Raley C."/>
            <person name="Palmer J.M."/>
            <person name="Garnica D."/>
            <person name="Upadhyaya N."/>
            <person name="Rathjen J."/>
            <person name="Taylor J.M."/>
            <person name="Park R.F."/>
            <person name="Dodds P.N."/>
            <person name="Hirsch C.D."/>
            <person name="Kianian S.F."/>
            <person name="Figueroa M."/>
        </authorList>
    </citation>
    <scope>NUCLEOTIDE SEQUENCE [LARGE SCALE GENOMIC DNA]</scope>
    <source>
        <strain evidence="3">12SD80</strain>
    </source>
</reference>
<organism evidence="3 4">
    <name type="scientific">Puccinia coronata f. sp. avenae</name>
    <dbReference type="NCBI Taxonomy" id="200324"/>
    <lineage>
        <taxon>Eukaryota</taxon>
        <taxon>Fungi</taxon>
        <taxon>Dikarya</taxon>
        <taxon>Basidiomycota</taxon>
        <taxon>Pucciniomycotina</taxon>
        <taxon>Pucciniomycetes</taxon>
        <taxon>Pucciniales</taxon>
        <taxon>Pucciniaceae</taxon>
        <taxon>Puccinia</taxon>
    </lineage>
</organism>
<evidence type="ECO:0000256" key="1">
    <source>
        <dbReference type="SAM" id="SignalP"/>
    </source>
</evidence>
<protein>
    <submittedName>
        <fullName evidence="3">Uncharacterized protein</fullName>
    </submittedName>
</protein>
<proteinExistence type="predicted"/>
<evidence type="ECO:0000313" key="3">
    <source>
        <dbReference type="EMBL" id="PLW49758.1"/>
    </source>
</evidence>
<dbReference type="AlphaFoldDB" id="A0A2N5VID8"/>
<dbReference type="Proteomes" id="UP000235392">
    <property type="component" value="Unassembled WGS sequence"/>
</dbReference>
<gene>
    <name evidence="3" type="ORF">PCASD_01575</name>
    <name evidence="2" type="ORF">PCASD_06569</name>
</gene>
<sequence length="369" mass="41287">MMILSKNSLIYVALRTLAASRLVLSAPSGPLVDVAEESLQAATDEGSVGGADSALGVTDLVIGEGRRAERTQDENAKINPMQLERKEICAKIRNTTKKISYKDSVPNEKLRFVVGTLQSVQELLLEPPKKSLESSGGSSKSSEIVKPYEGSALHGMSVEELTHPAKAMPEEIARLWRKSVTKLRMADENPSPESLRELECHSAYIEILFLSRSYMRKYKLESDILKGVGSFKPEELPLVIKSFVRSRKELLNDFESFPHLEGEPSVNTMLESGLSKKMMLAPENVMQRNLLVKFMMENKTLQPFHQEMERLDDKGKDGVAVACWEGLQSLFQQLKRKEKLRWDQVQALGGKVKSTSPFQSQKARNMVSC</sequence>
<accession>A0A2N5VID8</accession>
<comment type="caution">
    <text evidence="3">The sequence shown here is derived from an EMBL/GenBank/DDBJ whole genome shotgun (WGS) entry which is preliminary data.</text>
</comment>
<feature type="chain" id="PRO_5014563781" evidence="1">
    <location>
        <begin position="26"/>
        <end position="369"/>
    </location>
</feature>
<dbReference type="EMBL" id="PGCI01000014">
    <property type="protein sequence ID" value="PLW49758.1"/>
    <property type="molecule type" value="Genomic_DNA"/>
</dbReference>
<feature type="signal peptide" evidence="1">
    <location>
        <begin position="1"/>
        <end position="25"/>
    </location>
</feature>
<dbReference type="EMBL" id="PGCI01000611">
    <property type="protein sequence ID" value="PLW24362.1"/>
    <property type="molecule type" value="Genomic_DNA"/>
</dbReference>